<evidence type="ECO:0000313" key="8">
    <source>
        <dbReference type="Proteomes" id="UP001064971"/>
    </source>
</evidence>
<dbReference type="PANTHER" id="PTHR11758">
    <property type="entry name" value="40S RIBOSOMAL PROTEIN S15A"/>
    <property type="match status" value="1"/>
</dbReference>
<name>A0ABN6RFC2_9DEIO</name>
<dbReference type="InterPro" id="IPR035987">
    <property type="entry name" value="Ribosomal_uS8_sf"/>
</dbReference>
<comment type="function">
    <text evidence="5">One of the primary rRNA binding proteins, it binds directly to 16S rRNA central domain where it helps coordinate assembly of the platform of the 30S subunit.</text>
</comment>
<comment type="subunit">
    <text evidence="5">Part of the 30S ribosomal subunit. Contacts proteins S5 and S12.</text>
</comment>
<dbReference type="Gene3D" id="3.30.1490.10">
    <property type="match status" value="1"/>
</dbReference>
<dbReference type="EMBL" id="AP026560">
    <property type="protein sequence ID" value="BDP40421.1"/>
    <property type="molecule type" value="Genomic_DNA"/>
</dbReference>
<keyword evidence="2 5" id="KW-0689">Ribosomal protein</keyword>
<dbReference type="RefSeq" id="WP_264776277.1">
    <property type="nucleotide sequence ID" value="NZ_AP026560.1"/>
</dbReference>
<proteinExistence type="inferred from homology"/>
<dbReference type="Gene3D" id="3.30.1370.30">
    <property type="match status" value="1"/>
</dbReference>
<keyword evidence="3 5" id="KW-0687">Ribonucleoprotein</keyword>
<reference evidence="7" key="1">
    <citation type="submission" date="2022-07" db="EMBL/GenBank/DDBJ databases">
        <title>Complete Genome Sequence of the Radioresistant Bacterium Deinococcus aetherius ST0316, Isolated from the Air Dust collected in Lower Stratosphere above Japan.</title>
        <authorList>
            <person name="Satoh K."/>
            <person name="Hagiwara K."/>
            <person name="Katsumata K."/>
            <person name="Kubo A."/>
            <person name="Yokobori S."/>
            <person name="Yamagishi A."/>
            <person name="Oono Y."/>
            <person name="Narumi I."/>
        </authorList>
    </citation>
    <scope>NUCLEOTIDE SEQUENCE</scope>
    <source>
        <strain evidence="7">ST0316</strain>
    </source>
</reference>
<dbReference type="HAMAP" id="MF_01302_B">
    <property type="entry name" value="Ribosomal_uS8_B"/>
    <property type="match status" value="1"/>
</dbReference>
<keyword evidence="5" id="KW-0694">RNA-binding</keyword>
<protein>
    <recommendedName>
        <fullName evidence="4 5">Small ribosomal subunit protein uS8</fullName>
    </recommendedName>
</protein>
<sequence length="133" mass="15030">MLSDPIADMLTRIRNATRTYKESVDIPASKFKEELARLLVREGYVAGVERVRPEGQKFDVLRVTLKYGQKREQVIKHIERISRPGRRAYVSADNLPRIQRGLGLAVVSTSKGLLADREARRQGVGGEVVCVLW</sequence>
<evidence type="ECO:0000313" key="7">
    <source>
        <dbReference type="EMBL" id="BDP40421.1"/>
    </source>
</evidence>
<dbReference type="SUPFAM" id="SSF56047">
    <property type="entry name" value="Ribosomal protein S8"/>
    <property type="match status" value="1"/>
</dbReference>
<evidence type="ECO:0000256" key="4">
    <source>
        <dbReference type="ARBA" id="ARBA00035258"/>
    </source>
</evidence>
<dbReference type="Proteomes" id="UP001064971">
    <property type="component" value="Chromosome"/>
</dbReference>
<evidence type="ECO:0000256" key="3">
    <source>
        <dbReference type="ARBA" id="ARBA00023274"/>
    </source>
</evidence>
<dbReference type="InterPro" id="IPR047863">
    <property type="entry name" value="Ribosomal_uS8_CS"/>
</dbReference>
<comment type="similarity">
    <text evidence="1 5 6">Belongs to the universal ribosomal protein uS8 family.</text>
</comment>
<accession>A0ABN6RFC2</accession>
<dbReference type="InterPro" id="IPR000630">
    <property type="entry name" value="Ribosomal_uS8"/>
</dbReference>
<evidence type="ECO:0000256" key="2">
    <source>
        <dbReference type="ARBA" id="ARBA00022980"/>
    </source>
</evidence>
<keyword evidence="8" id="KW-1185">Reference proteome</keyword>
<dbReference type="PROSITE" id="PS00053">
    <property type="entry name" value="RIBOSOMAL_S8"/>
    <property type="match status" value="1"/>
</dbReference>
<gene>
    <name evidence="5 7" type="primary">rpsH</name>
    <name evidence="7" type="ORF">DAETH_03900</name>
</gene>
<dbReference type="NCBIfam" id="NF001109">
    <property type="entry name" value="PRK00136.1"/>
    <property type="match status" value="1"/>
</dbReference>
<organism evidence="7 8">
    <name type="scientific">Deinococcus aetherius</name>
    <dbReference type="NCBI Taxonomy" id="200252"/>
    <lineage>
        <taxon>Bacteria</taxon>
        <taxon>Thermotogati</taxon>
        <taxon>Deinococcota</taxon>
        <taxon>Deinococci</taxon>
        <taxon>Deinococcales</taxon>
        <taxon>Deinococcaceae</taxon>
        <taxon>Deinococcus</taxon>
    </lineage>
</organism>
<dbReference type="Pfam" id="PF00410">
    <property type="entry name" value="Ribosomal_S8"/>
    <property type="match status" value="1"/>
</dbReference>
<keyword evidence="5" id="KW-0699">rRNA-binding</keyword>
<evidence type="ECO:0000256" key="6">
    <source>
        <dbReference type="RuleBase" id="RU003660"/>
    </source>
</evidence>
<dbReference type="GO" id="GO:0005840">
    <property type="term" value="C:ribosome"/>
    <property type="evidence" value="ECO:0007669"/>
    <property type="project" value="UniProtKB-KW"/>
</dbReference>
<evidence type="ECO:0000256" key="1">
    <source>
        <dbReference type="ARBA" id="ARBA00006471"/>
    </source>
</evidence>
<evidence type="ECO:0000256" key="5">
    <source>
        <dbReference type="HAMAP-Rule" id="MF_01302"/>
    </source>
</evidence>